<evidence type="ECO:0000313" key="2">
    <source>
        <dbReference type="EMBL" id="KAF2601239.1"/>
    </source>
</evidence>
<dbReference type="PROSITE" id="PS00028">
    <property type="entry name" value="ZINC_FINGER_C2H2_1"/>
    <property type="match status" value="1"/>
</dbReference>
<organism evidence="2">
    <name type="scientific">Brassica cretica</name>
    <name type="common">Mustard</name>
    <dbReference type="NCBI Taxonomy" id="69181"/>
    <lineage>
        <taxon>Eukaryota</taxon>
        <taxon>Viridiplantae</taxon>
        <taxon>Streptophyta</taxon>
        <taxon>Embryophyta</taxon>
        <taxon>Tracheophyta</taxon>
        <taxon>Spermatophyta</taxon>
        <taxon>Magnoliopsida</taxon>
        <taxon>eudicotyledons</taxon>
        <taxon>Gunneridae</taxon>
        <taxon>Pentapetalae</taxon>
        <taxon>rosids</taxon>
        <taxon>malvids</taxon>
        <taxon>Brassicales</taxon>
        <taxon>Brassicaceae</taxon>
        <taxon>Brassiceae</taxon>
        <taxon>Brassica</taxon>
    </lineage>
</organism>
<feature type="domain" description="C2H2-type" evidence="1">
    <location>
        <begin position="50"/>
        <end position="71"/>
    </location>
</feature>
<proteinExistence type="predicted"/>
<sequence length="174" mass="19817">MKISHHSLHQPRCGVCFKHCKSFESVREHLNVPDHLFKGDCKSIFSERGCTLCLQIFEDATALADHKNKCHLSPPLPLLLALTSQGSQQDRPDGLRCVEMHQYGHMAQRQACHSLEVWKLTKGLRRIEEDKGNKLDTVYNSWAMQYKGVGRVDGELGKATSQLDQLVYEFIQLV</sequence>
<dbReference type="InterPro" id="IPR013087">
    <property type="entry name" value="Znf_C2H2_type"/>
</dbReference>
<accession>A0A8S9L3X5</accession>
<dbReference type="EMBL" id="QGKY02000094">
    <property type="protein sequence ID" value="KAF2601239.1"/>
    <property type="molecule type" value="Genomic_DNA"/>
</dbReference>
<gene>
    <name evidence="2" type="ORF">F2Q70_00024223</name>
</gene>
<name>A0A8S9L3X5_BRACR</name>
<protein>
    <recommendedName>
        <fullName evidence="1">C2H2-type domain-containing protein</fullName>
    </recommendedName>
</protein>
<reference evidence="2" key="1">
    <citation type="submission" date="2019-12" db="EMBL/GenBank/DDBJ databases">
        <title>Genome sequencing and annotation of Brassica cretica.</title>
        <authorList>
            <person name="Studholme D.J."/>
            <person name="Sarris P.F."/>
        </authorList>
    </citation>
    <scope>NUCLEOTIDE SEQUENCE</scope>
    <source>
        <strain evidence="2">PFS-102/07</strain>
        <tissue evidence="2">Leaf</tissue>
    </source>
</reference>
<dbReference type="AlphaFoldDB" id="A0A8S9L3X5"/>
<comment type="caution">
    <text evidence="2">The sequence shown here is derived from an EMBL/GenBank/DDBJ whole genome shotgun (WGS) entry which is preliminary data.</text>
</comment>
<evidence type="ECO:0000259" key="1">
    <source>
        <dbReference type="PROSITE" id="PS00028"/>
    </source>
</evidence>